<evidence type="ECO:0000313" key="2">
    <source>
        <dbReference type="EMBL" id="NUU03496.1"/>
    </source>
</evidence>
<reference evidence="2 3" key="1">
    <citation type="journal article" date="2020" name="Front. Plant Sci.">
        <title>Isolation of Rhizosphere Bacteria That Improve Quality and Water Stress Tolerance in Greenhouse Ornamentals.</title>
        <authorList>
            <person name="Nordstedt N.P."/>
            <person name="Jones M.L."/>
        </authorList>
    </citation>
    <scope>NUCLEOTIDE SEQUENCE [LARGE SCALE GENOMIC DNA]</scope>
    <source>
        <strain evidence="2 3">C6C2</strain>
    </source>
</reference>
<accession>A0ABX2M5G5</accession>
<dbReference type="Proteomes" id="UP000536746">
    <property type="component" value="Unassembled WGS sequence"/>
</dbReference>
<keyword evidence="3" id="KW-1185">Reference proteome</keyword>
<keyword evidence="1" id="KW-0732">Signal</keyword>
<evidence type="ECO:0000256" key="1">
    <source>
        <dbReference type="SAM" id="SignalP"/>
    </source>
</evidence>
<dbReference type="RefSeq" id="WP_158522503.1">
    <property type="nucleotide sequence ID" value="NZ_CP018845.1"/>
</dbReference>
<comment type="caution">
    <text evidence="2">The sequence shown here is derived from an EMBL/GenBank/DDBJ whole genome shotgun (WGS) entry which is preliminary data.</text>
</comment>
<proteinExistence type="predicted"/>
<protein>
    <submittedName>
        <fullName evidence="2">Uncharacterized protein</fullName>
    </submittedName>
</protein>
<name>A0ABX2M5G5_9BURK</name>
<evidence type="ECO:0000313" key="3">
    <source>
        <dbReference type="Proteomes" id="UP000536746"/>
    </source>
</evidence>
<organism evidence="2 3">
    <name type="scientific">Herbaspirillum robiniae</name>
    <dbReference type="NCBI Taxonomy" id="2014887"/>
    <lineage>
        <taxon>Bacteria</taxon>
        <taxon>Pseudomonadati</taxon>
        <taxon>Pseudomonadota</taxon>
        <taxon>Betaproteobacteria</taxon>
        <taxon>Burkholderiales</taxon>
        <taxon>Oxalobacteraceae</taxon>
        <taxon>Herbaspirillum</taxon>
    </lineage>
</organism>
<sequence length="49" mass="5198">MKLQLVLVAILMALAHVRAHATDIGGEEGRQAHGADDGAVLLPLPCMMY</sequence>
<gene>
    <name evidence="2" type="ORF">HNO84_17945</name>
</gene>
<feature type="signal peptide" evidence="1">
    <location>
        <begin position="1"/>
        <end position="21"/>
    </location>
</feature>
<dbReference type="EMBL" id="JABFMT010000022">
    <property type="protein sequence ID" value="NUU03496.1"/>
    <property type="molecule type" value="Genomic_DNA"/>
</dbReference>
<feature type="chain" id="PRO_5045303484" evidence="1">
    <location>
        <begin position="22"/>
        <end position="49"/>
    </location>
</feature>